<gene>
    <name evidence="2" type="ORF">MCOR_4547</name>
</gene>
<protein>
    <submittedName>
        <fullName evidence="2">Uncharacterized protein</fullName>
    </submittedName>
</protein>
<keyword evidence="3" id="KW-1185">Reference proteome</keyword>
<sequence length="296" mass="36163">MSAFSIKRQITYRPHEALERMLNKTTLSTQRVQHNNVIDLGNRMLMVKDDDSKERQEKLLSHVLDEAEARHTRELRAALKRLRDQKDEEKKRAVERERNYYEKKAERIERQRNELEAERFRELTKKLEKEKQAALEEQWEECERLKEEAVEEAKIELTKQLRKEFTVEKEQAIAEALKKQKEKFLVKEKENIEKTIKECEEKARKEAERVARLHQKEIDRLNDRYKALERKYQIEYSHRHRVEEDFRSLQDDYKRFLDHTDGKFHSDYLMRLRYTGLRLANKRISDVTYEDVYHLK</sequence>
<evidence type="ECO:0000313" key="3">
    <source>
        <dbReference type="Proteomes" id="UP000507470"/>
    </source>
</evidence>
<dbReference type="EMBL" id="CACVKT020000783">
    <property type="protein sequence ID" value="CAC5362960.1"/>
    <property type="molecule type" value="Genomic_DNA"/>
</dbReference>
<evidence type="ECO:0000256" key="1">
    <source>
        <dbReference type="SAM" id="Coils"/>
    </source>
</evidence>
<keyword evidence="1" id="KW-0175">Coiled coil</keyword>
<organism evidence="2 3">
    <name type="scientific">Mytilus coruscus</name>
    <name type="common">Sea mussel</name>
    <dbReference type="NCBI Taxonomy" id="42192"/>
    <lineage>
        <taxon>Eukaryota</taxon>
        <taxon>Metazoa</taxon>
        <taxon>Spiralia</taxon>
        <taxon>Lophotrochozoa</taxon>
        <taxon>Mollusca</taxon>
        <taxon>Bivalvia</taxon>
        <taxon>Autobranchia</taxon>
        <taxon>Pteriomorphia</taxon>
        <taxon>Mytilida</taxon>
        <taxon>Mytiloidea</taxon>
        <taxon>Mytilidae</taxon>
        <taxon>Mytilinae</taxon>
        <taxon>Mytilus</taxon>
    </lineage>
</organism>
<feature type="coiled-coil region" evidence="1">
    <location>
        <begin position="68"/>
        <end position="152"/>
    </location>
</feature>
<feature type="coiled-coil region" evidence="1">
    <location>
        <begin position="182"/>
        <end position="231"/>
    </location>
</feature>
<dbReference type="OrthoDB" id="5982311at2759"/>
<reference evidence="2 3" key="1">
    <citation type="submission" date="2020-06" db="EMBL/GenBank/DDBJ databases">
        <authorList>
            <person name="Li R."/>
            <person name="Bekaert M."/>
        </authorList>
    </citation>
    <scope>NUCLEOTIDE SEQUENCE [LARGE SCALE GENOMIC DNA]</scope>
    <source>
        <strain evidence="3">wild</strain>
    </source>
</reference>
<dbReference type="Proteomes" id="UP000507470">
    <property type="component" value="Unassembled WGS sequence"/>
</dbReference>
<evidence type="ECO:0000313" key="2">
    <source>
        <dbReference type="EMBL" id="CAC5362960.1"/>
    </source>
</evidence>
<name>A0A6J8A8T0_MYTCO</name>
<proteinExistence type="predicted"/>
<dbReference type="AlphaFoldDB" id="A0A6J8A8T0"/>
<accession>A0A6J8A8T0</accession>